<comment type="caution">
    <text evidence="2">The sequence shown here is derived from an EMBL/GenBank/DDBJ whole genome shotgun (WGS) entry which is preliminary data.</text>
</comment>
<keyword evidence="1" id="KW-0732">Signal</keyword>
<dbReference type="Proteomes" id="UP000324162">
    <property type="component" value="Unassembled WGS sequence"/>
</dbReference>
<dbReference type="PANTHER" id="PTHR10443">
    <property type="entry name" value="MICROSOMAL DIPEPTIDASE"/>
    <property type="match status" value="1"/>
</dbReference>
<dbReference type="PANTHER" id="PTHR10443:SF12">
    <property type="entry name" value="DIPEPTIDASE"/>
    <property type="match status" value="1"/>
</dbReference>
<dbReference type="Pfam" id="PF01244">
    <property type="entry name" value="Peptidase_M19"/>
    <property type="match status" value="1"/>
</dbReference>
<proteinExistence type="predicted"/>
<sequence length="398" mass="44142">MIKLSTLVVAISLALTSQAQAEQTITASDKAIKLAKDTILIDTHIDVPYRIHESWVDVTKATTDGDFDYPRAVKGGLNAPFMSIYIPAHLEFEGKGKSYQLANQMIDSMEAIAQRAPDKFAIASSSTDIEEQFKQGKLSIAMGMENGSPIEGDMKNLQHFYDRGIRYITLAHSQSNHISDSSYDIRRKWKGLSPFGKELVTEMNNIGMLIDVSHISDDAFYQVMELSKTPVIASHSSLRKYTPGFERNMNDDMLLALKENGGVIQINFGSSFVTAKAGSWGKQLKNTKESAKKEGTKLSKDFDAAYRAKNPYPFASLEQVLDHIDHVVKLIGIDYVGIGSDYDGVGDSLPIGLKDVSSYPNLVQGLMDRDYSDKDIKKILSGNLLRVLKQAQEYAKKH</sequence>
<dbReference type="GO" id="GO:0006508">
    <property type="term" value="P:proteolysis"/>
    <property type="evidence" value="ECO:0007669"/>
    <property type="project" value="InterPro"/>
</dbReference>
<dbReference type="AlphaFoldDB" id="A0AB73BKV8"/>
<protein>
    <submittedName>
        <fullName evidence="2">Membrane dipeptidase</fullName>
    </submittedName>
</protein>
<organism evidence="2 3">
    <name type="scientific">Pseudoalteromonas fuliginea</name>
    <dbReference type="NCBI Taxonomy" id="1872678"/>
    <lineage>
        <taxon>Bacteria</taxon>
        <taxon>Pseudomonadati</taxon>
        <taxon>Pseudomonadota</taxon>
        <taxon>Gammaproteobacteria</taxon>
        <taxon>Alteromonadales</taxon>
        <taxon>Pseudoalteromonadaceae</taxon>
        <taxon>Pseudoalteromonas</taxon>
    </lineage>
</organism>
<dbReference type="SUPFAM" id="SSF51556">
    <property type="entry name" value="Metallo-dependent hydrolases"/>
    <property type="match status" value="1"/>
</dbReference>
<evidence type="ECO:0000313" key="2">
    <source>
        <dbReference type="EMBL" id="KAA1164455.1"/>
    </source>
</evidence>
<dbReference type="InterPro" id="IPR008257">
    <property type="entry name" value="Pept_M19"/>
</dbReference>
<dbReference type="CDD" id="cd01301">
    <property type="entry name" value="rDP_like"/>
    <property type="match status" value="1"/>
</dbReference>
<dbReference type="RefSeq" id="WP_149613412.1">
    <property type="nucleotide sequence ID" value="NZ_SEUK01000037.1"/>
</dbReference>
<dbReference type="Gene3D" id="3.20.20.140">
    <property type="entry name" value="Metal-dependent hydrolases"/>
    <property type="match status" value="1"/>
</dbReference>
<gene>
    <name evidence="2" type="ORF">EU508_01840</name>
</gene>
<accession>A0AB73BKV8</accession>
<evidence type="ECO:0000313" key="3">
    <source>
        <dbReference type="Proteomes" id="UP000324162"/>
    </source>
</evidence>
<dbReference type="PROSITE" id="PS51365">
    <property type="entry name" value="RENAL_DIPEPTIDASE_2"/>
    <property type="match status" value="1"/>
</dbReference>
<evidence type="ECO:0000256" key="1">
    <source>
        <dbReference type="SAM" id="SignalP"/>
    </source>
</evidence>
<dbReference type="InterPro" id="IPR032466">
    <property type="entry name" value="Metal_Hydrolase"/>
</dbReference>
<name>A0AB73BKV8_9GAMM</name>
<reference evidence="2 3" key="1">
    <citation type="submission" date="2019-01" db="EMBL/GenBank/DDBJ databases">
        <title>Genome sequences of marine Pseudoalteromonas species.</title>
        <authorList>
            <person name="Boraston A.B."/>
            <person name="Hehemann J.-H."/>
            <person name="Vickers C.J."/>
            <person name="Salama-Alber O."/>
            <person name="Abe K."/>
            <person name="Hettle A.J."/>
        </authorList>
    </citation>
    <scope>NUCLEOTIDE SEQUENCE [LARGE SCALE GENOMIC DNA]</scope>
    <source>
        <strain evidence="2 3">PS42</strain>
    </source>
</reference>
<dbReference type="GO" id="GO:0070573">
    <property type="term" value="F:metallodipeptidase activity"/>
    <property type="evidence" value="ECO:0007669"/>
    <property type="project" value="InterPro"/>
</dbReference>
<feature type="signal peptide" evidence="1">
    <location>
        <begin position="1"/>
        <end position="21"/>
    </location>
</feature>
<feature type="chain" id="PRO_5044499378" evidence="1">
    <location>
        <begin position="22"/>
        <end position="398"/>
    </location>
</feature>
<dbReference type="EMBL" id="SEUK01000037">
    <property type="protein sequence ID" value="KAA1164455.1"/>
    <property type="molecule type" value="Genomic_DNA"/>
</dbReference>